<gene>
    <name evidence="10" type="ORF">MNBD_PLANCTO03-570</name>
</gene>
<dbReference type="InterPro" id="IPR003838">
    <property type="entry name" value="ABC3_permease_C"/>
</dbReference>
<keyword evidence="5 7" id="KW-1133">Transmembrane helix</keyword>
<comment type="subcellular location">
    <subcellularLocation>
        <location evidence="1">Cell membrane</location>
        <topology evidence="1">Multi-pass membrane protein</topology>
    </subcellularLocation>
</comment>
<dbReference type="InterPro" id="IPR051125">
    <property type="entry name" value="ABC-4/HrtB_transporter"/>
</dbReference>
<evidence type="ECO:0000256" key="6">
    <source>
        <dbReference type="ARBA" id="ARBA00023136"/>
    </source>
</evidence>
<evidence type="ECO:0000256" key="7">
    <source>
        <dbReference type="SAM" id="Phobius"/>
    </source>
</evidence>
<evidence type="ECO:0000256" key="2">
    <source>
        <dbReference type="ARBA" id="ARBA00022448"/>
    </source>
</evidence>
<evidence type="ECO:0000256" key="3">
    <source>
        <dbReference type="ARBA" id="ARBA00022475"/>
    </source>
</evidence>
<keyword evidence="3" id="KW-1003">Cell membrane</keyword>
<name>A0A3B1DVB2_9ZZZZ</name>
<feature type="transmembrane region" description="Helical" evidence="7">
    <location>
        <begin position="12"/>
        <end position="36"/>
    </location>
</feature>
<protein>
    <submittedName>
        <fullName evidence="10">Uncharacterized protein</fullName>
    </submittedName>
</protein>
<keyword evidence="2" id="KW-0813">Transport</keyword>
<keyword evidence="4 7" id="KW-0812">Transmembrane</keyword>
<accession>A0A3B1DVB2</accession>
<dbReference type="PANTHER" id="PTHR43738:SF1">
    <property type="entry name" value="HEMIN TRANSPORT SYSTEM PERMEASE PROTEIN HRTB-RELATED"/>
    <property type="match status" value="1"/>
</dbReference>
<sequence>MNLAVRDVRHNAGRFLLTAVGLGLLLMIVMGMGGIYEGIEADATLLVEEMDSDLWIVQRDTRGPFAELSRLPSSMEYRALAVPGVEDARRFVTHTIQRKRHGKPLRIAIVGLAWPTDRGEWLPLISGRTLAQGHYEMVADQTLGLAVGEQIRLGKDVYRVVGVTRNMIGSGGDGLAFLTVADAQAVQFDSVGEATRLERAARRGRAEDMNIGLTQPGLLERADLPAAEIPALGSPMVSAVMVRLKPGFDAETVRHSMAGWADVTVYTGEEERQLLLEGPVDRARRQIGLFRVLLVAISAIIMSLILYTMTLDKLHDIALLKLMGAKDRMILGLVLQEAFLLGGIAYVLAYFMGERLFPFFPRRVIVTGDMLLWLAVAVSVICVVGSSLGIWKAMRVEPNEVLS</sequence>
<dbReference type="AlphaFoldDB" id="A0A3B1DVB2"/>
<dbReference type="Pfam" id="PF02687">
    <property type="entry name" value="FtsX"/>
    <property type="match status" value="1"/>
</dbReference>
<feature type="transmembrane region" description="Helical" evidence="7">
    <location>
        <begin position="289"/>
        <end position="309"/>
    </location>
</feature>
<dbReference type="EMBL" id="UOGK01000447">
    <property type="protein sequence ID" value="VAX40813.1"/>
    <property type="molecule type" value="Genomic_DNA"/>
</dbReference>
<feature type="transmembrane region" description="Helical" evidence="7">
    <location>
        <begin position="330"/>
        <end position="351"/>
    </location>
</feature>
<evidence type="ECO:0000256" key="5">
    <source>
        <dbReference type="ARBA" id="ARBA00022989"/>
    </source>
</evidence>
<keyword evidence="6 7" id="KW-0472">Membrane</keyword>
<evidence type="ECO:0000259" key="8">
    <source>
        <dbReference type="Pfam" id="PF02687"/>
    </source>
</evidence>
<reference evidence="10" key="1">
    <citation type="submission" date="2018-06" db="EMBL/GenBank/DDBJ databases">
        <authorList>
            <person name="Zhirakovskaya E."/>
        </authorList>
    </citation>
    <scope>NUCLEOTIDE SEQUENCE</scope>
</reference>
<evidence type="ECO:0000256" key="4">
    <source>
        <dbReference type="ARBA" id="ARBA00022692"/>
    </source>
</evidence>
<dbReference type="GO" id="GO:0005886">
    <property type="term" value="C:plasma membrane"/>
    <property type="evidence" value="ECO:0007669"/>
    <property type="project" value="UniProtKB-SubCell"/>
</dbReference>
<evidence type="ECO:0000259" key="9">
    <source>
        <dbReference type="Pfam" id="PF12704"/>
    </source>
</evidence>
<feature type="domain" description="ABC3 transporter permease C-terminal" evidence="8">
    <location>
        <begin position="290"/>
        <end position="398"/>
    </location>
</feature>
<feature type="domain" description="MacB-like periplasmic core" evidence="9">
    <location>
        <begin position="16"/>
        <end position="256"/>
    </location>
</feature>
<proteinExistence type="predicted"/>
<feature type="transmembrane region" description="Helical" evidence="7">
    <location>
        <begin position="371"/>
        <end position="391"/>
    </location>
</feature>
<evidence type="ECO:0000256" key="1">
    <source>
        <dbReference type="ARBA" id="ARBA00004651"/>
    </source>
</evidence>
<dbReference type="Pfam" id="PF12704">
    <property type="entry name" value="MacB_PCD"/>
    <property type="match status" value="1"/>
</dbReference>
<organism evidence="10">
    <name type="scientific">hydrothermal vent metagenome</name>
    <dbReference type="NCBI Taxonomy" id="652676"/>
    <lineage>
        <taxon>unclassified sequences</taxon>
        <taxon>metagenomes</taxon>
        <taxon>ecological metagenomes</taxon>
    </lineage>
</organism>
<dbReference type="PANTHER" id="PTHR43738">
    <property type="entry name" value="ABC TRANSPORTER, MEMBRANE PROTEIN"/>
    <property type="match status" value="1"/>
</dbReference>
<dbReference type="InterPro" id="IPR025857">
    <property type="entry name" value="MacB_PCD"/>
</dbReference>
<evidence type="ECO:0000313" key="10">
    <source>
        <dbReference type="EMBL" id="VAX40813.1"/>
    </source>
</evidence>